<comment type="caution">
    <text evidence="2">The sequence shown here is derived from an EMBL/GenBank/DDBJ whole genome shotgun (WGS) entry which is preliminary data.</text>
</comment>
<reference evidence="2 3" key="1">
    <citation type="journal article" date="2018" name="Sci. Rep.">
        <title>Comparative analysis of the Pocillopora damicornis genome highlights role of immune system in coral evolution.</title>
        <authorList>
            <person name="Cunning R."/>
            <person name="Bay R.A."/>
            <person name="Gillette P."/>
            <person name="Baker A.C."/>
            <person name="Traylor-Knowles N."/>
        </authorList>
    </citation>
    <scope>NUCLEOTIDE SEQUENCE [LARGE SCALE GENOMIC DNA]</scope>
    <source>
        <strain evidence="2">RSMAS</strain>
        <tissue evidence="2">Whole animal</tissue>
    </source>
</reference>
<dbReference type="EMBL" id="RCHS01004219">
    <property type="protein sequence ID" value="RMX36753.1"/>
    <property type="molecule type" value="Genomic_DNA"/>
</dbReference>
<sequence>MNSRMSSWQPTPKPSKKNWQKNRAEARKLAFLEMSKEDTYENAVAEIPVTFEGTWSSFVILAASGNQKKVSCSQEEFEEWLQTHDCQGSYGGSSSSMEMECAKQLWQRSAQYCLMYKWMISNGNPKPYSSIWNIYEACDTCNRFEALEVTSKEYISWKASDEYKE</sequence>
<evidence type="ECO:0000313" key="2">
    <source>
        <dbReference type="EMBL" id="RMX36753.1"/>
    </source>
</evidence>
<gene>
    <name evidence="2" type="ORF">pdam_00023136</name>
</gene>
<keyword evidence="3" id="KW-1185">Reference proteome</keyword>
<feature type="compositionally biased region" description="Polar residues" evidence="1">
    <location>
        <begin position="1"/>
        <end position="10"/>
    </location>
</feature>
<name>A0A3M6T636_POCDA</name>
<feature type="non-terminal residue" evidence="2">
    <location>
        <position position="165"/>
    </location>
</feature>
<evidence type="ECO:0000256" key="1">
    <source>
        <dbReference type="SAM" id="MobiDB-lite"/>
    </source>
</evidence>
<evidence type="ECO:0000313" key="3">
    <source>
        <dbReference type="Proteomes" id="UP000275408"/>
    </source>
</evidence>
<dbReference type="AlphaFoldDB" id="A0A3M6T636"/>
<feature type="region of interest" description="Disordered" evidence="1">
    <location>
        <begin position="1"/>
        <end position="22"/>
    </location>
</feature>
<accession>A0A3M6T636</accession>
<dbReference type="Proteomes" id="UP000275408">
    <property type="component" value="Unassembled WGS sequence"/>
</dbReference>
<protein>
    <submittedName>
        <fullName evidence="2">Uncharacterized protein</fullName>
    </submittedName>
</protein>
<proteinExistence type="predicted"/>
<organism evidence="2 3">
    <name type="scientific">Pocillopora damicornis</name>
    <name type="common">Cauliflower coral</name>
    <name type="synonym">Millepora damicornis</name>
    <dbReference type="NCBI Taxonomy" id="46731"/>
    <lineage>
        <taxon>Eukaryota</taxon>
        <taxon>Metazoa</taxon>
        <taxon>Cnidaria</taxon>
        <taxon>Anthozoa</taxon>
        <taxon>Hexacorallia</taxon>
        <taxon>Scleractinia</taxon>
        <taxon>Astrocoeniina</taxon>
        <taxon>Pocilloporidae</taxon>
        <taxon>Pocillopora</taxon>
    </lineage>
</organism>